<protein>
    <submittedName>
        <fullName evidence="1">Putative periplasmic ligand-binding sensor protein</fullName>
    </submittedName>
</protein>
<dbReference type="Proteomes" id="UP000009102">
    <property type="component" value="Chromosome"/>
</dbReference>
<evidence type="ECO:0000313" key="1">
    <source>
        <dbReference type="EMBL" id="ACX95062.1"/>
    </source>
</evidence>
<sequence>MNAQEHTLLTDLLNKLKEAAPGAAAAKDPEADQLIRDTLAATPDAAYLLVQRHLLLEMSLERAQAELKAIQAKASGSFLGGSIGYAADSRPTQTNAYGQPIGRAEPAAVAATTSQAATSTTRPPFGGGSFLGTAAATATGVLGGALLFQGIEHLMGGGLGGSALAGNQPVEDVTSLTENVYESPADMSADTASGGWDNASMADNGSAFDDPMADPIDPMQSDNSGLFDQGNSGGGLFDGLFGGGDDDWV</sequence>
<gene>
    <name evidence="1" type="ordered locus">Hneap_0199</name>
</gene>
<accession>D0KWR5</accession>
<dbReference type="InterPro" id="IPR018648">
    <property type="entry name" value="DUF2076"/>
</dbReference>
<dbReference type="AlphaFoldDB" id="D0KWR5"/>
<keyword evidence="2" id="KW-1185">Reference proteome</keyword>
<dbReference type="EMBL" id="CP001801">
    <property type="protein sequence ID" value="ACX95062.1"/>
    <property type="molecule type" value="Genomic_DNA"/>
</dbReference>
<dbReference type="eggNOG" id="COG3416">
    <property type="taxonomic scope" value="Bacteria"/>
</dbReference>
<dbReference type="HOGENOM" id="CLU_082335_3_0_6"/>
<name>D0KWR5_HALNC</name>
<dbReference type="STRING" id="555778.Hneap_0199"/>
<organism evidence="1 2">
    <name type="scientific">Halothiobacillus neapolitanus (strain ATCC 23641 / DSM 15147 / CIP 104769 / NCIMB 8539 / c2)</name>
    <name type="common">Thiobacillus neapolitanus</name>
    <dbReference type="NCBI Taxonomy" id="555778"/>
    <lineage>
        <taxon>Bacteria</taxon>
        <taxon>Pseudomonadati</taxon>
        <taxon>Pseudomonadota</taxon>
        <taxon>Gammaproteobacteria</taxon>
        <taxon>Chromatiales</taxon>
        <taxon>Halothiobacillaceae</taxon>
        <taxon>Halothiobacillus</taxon>
    </lineage>
</organism>
<reference evidence="1 2" key="1">
    <citation type="submission" date="2009-10" db="EMBL/GenBank/DDBJ databases">
        <title>Complete sequence of Halothiobacillus neapolitanus c2.</title>
        <authorList>
            <consortium name="US DOE Joint Genome Institute"/>
            <person name="Lucas S."/>
            <person name="Copeland A."/>
            <person name="Lapidus A."/>
            <person name="Glavina del Rio T."/>
            <person name="Tice H."/>
            <person name="Bruce D."/>
            <person name="Goodwin L."/>
            <person name="Pitluck S."/>
            <person name="Davenport K."/>
            <person name="Brettin T."/>
            <person name="Detter J.C."/>
            <person name="Han C."/>
            <person name="Tapia R."/>
            <person name="Larimer F."/>
            <person name="Land M."/>
            <person name="Hauser L."/>
            <person name="Kyrpides N."/>
            <person name="Mikhailova N."/>
            <person name="Kerfeld C."/>
            <person name="Cannon G."/>
            <person name="Heinhort S."/>
        </authorList>
    </citation>
    <scope>NUCLEOTIDE SEQUENCE [LARGE SCALE GENOMIC DNA]</scope>
    <source>
        <strain evidence="2">ATCC 23641 / c2</strain>
    </source>
</reference>
<dbReference type="Pfam" id="PF09849">
    <property type="entry name" value="DUF2076"/>
    <property type="match status" value="1"/>
</dbReference>
<proteinExistence type="predicted"/>
<evidence type="ECO:0000313" key="2">
    <source>
        <dbReference type="Proteomes" id="UP000009102"/>
    </source>
</evidence>
<dbReference type="KEGG" id="hna:Hneap_0199"/>
<dbReference type="RefSeq" id="WP_012823098.1">
    <property type="nucleotide sequence ID" value="NC_013422.1"/>
</dbReference>